<dbReference type="SUPFAM" id="SSF110296">
    <property type="entry name" value="Oligoxyloglucan reducing end-specific cellobiohydrolase"/>
    <property type="match status" value="2"/>
</dbReference>
<dbReference type="PANTHER" id="PTHR43739">
    <property type="entry name" value="XYLOGLUCANASE (EUROFUNG)"/>
    <property type="match status" value="1"/>
</dbReference>
<dbReference type="RefSeq" id="WP_162312296.1">
    <property type="nucleotide sequence ID" value="NZ_JACHGU010000001.1"/>
</dbReference>
<keyword evidence="2" id="KW-0378">Hydrolase</keyword>
<evidence type="ECO:0000256" key="1">
    <source>
        <dbReference type="ARBA" id="ARBA00022729"/>
    </source>
</evidence>
<dbReference type="Proteomes" id="UP000462066">
    <property type="component" value="Unassembled WGS sequence"/>
</dbReference>
<feature type="signal peptide" evidence="7">
    <location>
        <begin position="1"/>
        <end position="19"/>
    </location>
</feature>
<evidence type="ECO:0000256" key="3">
    <source>
        <dbReference type="ARBA" id="ARBA00023277"/>
    </source>
</evidence>
<name>A0A7V8K5X9_9GAMM</name>
<accession>A0A7V8K5X9</accession>
<evidence type="ECO:0000256" key="7">
    <source>
        <dbReference type="SAM" id="SignalP"/>
    </source>
</evidence>
<comment type="similarity">
    <text evidence="6">Belongs to the glycosyl hydrolase 74 family.</text>
</comment>
<sequence>MIRIAVARYGRIATLVAWGALLAPLAGLQAAPASGAAYRWDNVAIGGGGFVTGIEFHPAERGLAYARTDVGGAYRWDAAARRWIALTDWIGHEDANLAGIESLALDPSDPQRVYLAAGTYTHERAGNGAILRSADRGASFERTDLPFKLGGNELARGNGERLAVDPNDGRVLFMGSRAHGLWRSEDRGARWKRVDGFPALATSESASASNWRKQAIGIVFVAFDPASGQAGAPTPGVYAGVSSRQGGLFRSTDAGRTWQAVPGQPTGLRPNHMVRDARGDFLLSYGDEPGPDNMGDGAVWRFSPASGNWTDITPAPQSSDGQGDGFGWGAVAVDASDPDVIVATTFNRWAPHDDIYRSTDGGRTWKAVFPSSDFDHSASPWTAQARPHWMADIEIDPHDPDRVLFVTGYGIWASRDMAALDRGGRVHWGFENAGLDETVPLDLVSPPQGASLVSGLGDIDGFRHDDLRRTTTQFSGPRYSNTESLDYAGQRPQWLVRSGHLHGDDPSRVRAAYSRDGGATWSAFAKEPPNGQGAGQIAISADGGRVIWKTRGGSHWLTDAFGARWQKVRGLPQAAVVAADRVEPALWYGFDPVSGQLYVSGDGGVAFEPAQGGTGEIGDWFRGELLPSPNASGVVYFAASWRGMMRWSAGRLERLAGIENAFAAGLGAPAPGRTTPTLFVFGQVGGAVGLYRSDDDGRRWKRIDDPMHRFGSVRMLTGDARVHGRVYLATSGRGVIYGEPEQ</sequence>
<gene>
    <name evidence="8" type="ORF">B1992_14835</name>
</gene>
<evidence type="ECO:0000313" key="8">
    <source>
        <dbReference type="EMBL" id="KAF1684627.1"/>
    </source>
</evidence>
<dbReference type="InterPro" id="IPR052025">
    <property type="entry name" value="Xyloglucanase_GH74"/>
</dbReference>
<keyword evidence="1 7" id="KW-0732">Signal</keyword>
<dbReference type="InterPro" id="IPR015943">
    <property type="entry name" value="WD40/YVTN_repeat-like_dom_sf"/>
</dbReference>
<proteinExistence type="inferred from homology"/>
<evidence type="ECO:0000313" key="9">
    <source>
        <dbReference type="Proteomes" id="UP000462066"/>
    </source>
</evidence>
<protein>
    <submittedName>
        <fullName evidence="8">Cellulase</fullName>
    </submittedName>
</protein>
<dbReference type="AlphaFoldDB" id="A0A7V8K5X9"/>
<keyword evidence="3" id="KW-0119">Carbohydrate metabolism</keyword>
<dbReference type="InterPro" id="IPR002860">
    <property type="entry name" value="BNR_rpt"/>
</dbReference>
<evidence type="ECO:0000256" key="4">
    <source>
        <dbReference type="ARBA" id="ARBA00023295"/>
    </source>
</evidence>
<evidence type="ECO:0000256" key="2">
    <source>
        <dbReference type="ARBA" id="ARBA00022801"/>
    </source>
</evidence>
<dbReference type="GO" id="GO:0010411">
    <property type="term" value="P:xyloglucan metabolic process"/>
    <property type="evidence" value="ECO:0007669"/>
    <property type="project" value="TreeGrafter"/>
</dbReference>
<keyword evidence="4" id="KW-0326">Glycosidase</keyword>
<dbReference type="PANTHER" id="PTHR43739:SF2">
    <property type="entry name" value="OLIGOXYLOGLUCAN-REDUCING END-SPECIFIC XYLOGLUCANASE-RELATED"/>
    <property type="match status" value="1"/>
</dbReference>
<keyword evidence="5" id="KW-0624">Polysaccharide degradation</keyword>
<keyword evidence="9" id="KW-1185">Reference proteome</keyword>
<dbReference type="Pfam" id="PF02012">
    <property type="entry name" value="BNR"/>
    <property type="match status" value="1"/>
</dbReference>
<reference evidence="8 9" key="1">
    <citation type="submission" date="2017-10" db="EMBL/GenBank/DDBJ databases">
        <title>Whole genome sequencing of Pseudoxanthomonas broegbernensis DSM 12573(T).</title>
        <authorList>
            <person name="Kumar S."/>
            <person name="Bansal K."/>
            <person name="Kaur A."/>
            <person name="Patil P."/>
            <person name="Sharma S."/>
            <person name="Patil P.B."/>
        </authorList>
    </citation>
    <scope>NUCLEOTIDE SEQUENCE [LARGE SCALE GENOMIC DNA]</scope>
    <source>
        <strain evidence="8 9">DSM 12573</strain>
    </source>
</reference>
<dbReference type="GO" id="GO:0016798">
    <property type="term" value="F:hydrolase activity, acting on glycosyl bonds"/>
    <property type="evidence" value="ECO:0007669"/>
    <property type="project" value="UniProtKB-KW"/>
</dbReference>
<organism evidence="8 9">
    <name type="scientific">Pseudoxanthomonas broegbernensis</name>
    <dbReference type="NCBI Taxonomy" id="83619"/>
    <lineage>
        <taxon>Bacteria</taxon>
        <taxon>Pseudomonadati</taxon>
        <taxon>Pseudomonadota</taxon>
        <taxon>Gammaproteobacteria</taxon>
        <taxon>Lysobacterales</taxon>
        <taxon>Lysobacteraceae</taxon>
        <taxon>Pseudoxanthomonas</taxon>
    </lineage>
</organism>
<dbReference type="GO" id="GO:0000272">
    <property type="term" value="P:polysaccharide catabolic process"/>
    <property type="evidence" value="ECO:0007669"/>
    <property type="project" value="UniProtKB-KW"/>
</dbReference>
<evidence type="ECO:0000256" key="6">
    <source>
        <dbReference type="ARBA" id="ARBA00037986"/>
    </source>
</evidence>
<dbReference type="Gene3D" id="2.130.10.10">
    <property type="entry name" value="YVTN repeat-like/Quinoprotein amine dehydrogenase"/>
    <property type="match status" value="2"/>
</dbReference>
<dbReference type="EMBL" id="MWIP01000027">
    <property type="protein sequence ID" value="KAF1684627.1"/>
    <property type="molecule type" value="Genomic_DNA"/>
</dbReference>
<comment type="caution">
    <text evidence="8">The sequence shown here is derived from an EMBL/GenBank/DDBJ whole genome shotgun (WGS) entry which is preliminary data.</text>
</comment>
<evidence type="ECO:0000256" key="5">
    <source>
        <dbReference type="ARBA" id="ARBA00023326"/>
    </source>
</evidence>
<feature type="chain" id="PRO_5030660170" evidence="7">
    <location>
        <begin position="20"/>
        <end position="742"/>
    </location>
</feature>